<keyword evidence="11 21" id="KW-0547">Nucleotide-binding</keyword>
<dbReference type="SUPFAM" id="SSF51110">
    <property type="entry name" value="alpha-D-mannose-specific plant lectins"/>
    <property type="match status" value="1"/>
</dbReference>
<dbReference type="EMBL" id="CM009753">
    <property type="protein sequence ID" value="PUZ58744.1"/>
    <property type="molecule type" value="Genomic_DNA"/>
</dbReference>
<dbReference type="EC" id="2.7.11.1" evidence="2"/>
<keyword evidence="15 22" id="KW-0472">Membrane</keyword>
<feature type="domain" description="Protein kinase" evidence="23">
    <location>
        <begin position="497"/>
        <end position="618"/>
    </location>
</feature>
<evidence type="ECO:0000256" key="7">
    <source>
        <dbReference type="ARBA" id="ARBA00022679"/>
    </source>
</evidence>
<dbReference type="CDD" id="cd01098">
    <property type="entry name" value="PAN_AP_plant"/>
    <property type="match status" value="1"/>
</dbReference>
<evidence type="ECO:0000256" key="3">
    <source>
        <dbReference type="ARBA" id="ARBA00022475"/>
    </source>
</evidence>
<evidence type="ECO:0000313" key="27">
    <source>
        <dbReference type="Proteomes" id="UP000244336"/>
    </source>
</evidence>
<dbReference type="Pfam" id="PF08276">
    <property type="entry name" value="PAN_2"/>
    <property type="match status" value="1"/>
</dbReference>
<dbReference type="PROSITE" id="PS50948">
    <property type="entry name" value="PAN"/>
    <property type="match status" value="1"/>
</dbReference>
<keyword evidence="13 21" id="KW-0067">ATP-binding</keyword>
<keyword evidence="7" id="KW-0808">Transferase</keyword>
<sequence length="618" mass="68668">MHAFQPTFQGNMAKDGNFLLEMMKHRHPMSSNFPTILLFIFIQFAASLAAADAKDTLLSGQCISRSETLISKSGVFELGFFAYDGWYNLGIRYKNLVERSPVFVVQYALDFSDRATLCFLKDKLYTIDDYYLSEYVLWSSEGNGSAASVAILLDTGNFVVRDEMNPSVVMWQSFDYQGRGDALQPGAWIASDTVTGASIMTNTNDFSPYYCTLQIDKRRKRGFAINVGRSYDFGGASYGYHGTFPDWMVTYKEGVDSVQLNVPKSPNAIEFLKLELGQVSFLRWSGNGNFGTWQTLWSFPSSCSISPFICGAFGACTQAGKCRCIDGFKPTLADEWDLGRFTSGCSSIHPMRCDAENSFTTDTFVLLDNLQGLPVSEYARDEPATSSEECKSACLSSCYCTAYSYNSGCKIWQLKLHNLSLADSPPYSSIYVRLGSSREKKGLRKLQIVALVFCLLVAIVAGGSLVFWLYKRLSSRKMKVEGFLVVYSYAQLKKATGNFSYKLGEGGFGSVFKGMIAGSTVVAVKNLKRSGYGEKQFRTEVQTIGMIQQTNLVRLLGFCAEGTRRLLVYEYMVNGSLDSHLFSDNSSALSWNLRYRIAAGIAKGLAYLHEACNDCIIH</sequence>
<dbReference type="AlphaFoldDB" id="A0A2T7DT37"/>
<evidence type="ECO:0000256" key="5">
    <source>
        <dbReference type="ARBA" id="ARBA00022536"/>
    </source>
</evidence>
<dbReference type="Gene3D" id="2.90.10.10">
    <property type="entry name" value="Bulb-type lectin domain"/>
    <property type="match status" value="1"/>
</dbReference>
<evidence type="ECO:0000256" key="2">
    <source>
        <dbReference type="ARBA" id="ARBA00012513"/>
    </source>
</evidence>
<accession>A0A2T7DT37</accession>
<evidence type="ECO:0000256" key="1">
    <source>
        <dbReference type="ARBA" id="ARBA00004251"/>
    </source>
</evidence>
<evidence type="ECO:0000256" key="4">
    <source>
        <dbReference type="ARBA" id="ARBA00022527"/>
    </source>
</evidence>
<dbReference type="GO" id="GO:0004674">
    <property type="term" value="F:protein serine/threonine kinase activity"/>
    <property type="evidence" value="ECO:0007669"/>
    <property type="project" value="UniProtKB-KW"/>
</dbReference>
<dbReference type="InterPro" id="IPR000858">
    <property type="entry name" value="S_locus_glycoprot_dom"/>
</dbReference>
<keyword evidence="8 22" id="KW-0812">Transmembrane</keyword>
<keyword evidence="17" id="KW-0675">Receptor</keyword>
<dbReference type="FunFam" id="3.30.200.20:FF:000370">
    <property type="entry name" value="Receptor-like protein kinase 4"/>
    <property type="match status" value="1"/>
</dbReference>
<keyword evidence="27" id="KW-1185">Reference proteome</keyword>
<dbReference type="GO" id="GO:0004713">
    <property type="term" value="F:protein tyrosine kinase activity"/>
    <property type="evidence" value="ECO:0007669"/>
    <property type="project" value="InterPro"/>
</dbReference>
<keyword evidence="12" id="KW-0418">Kinase</keyword>
<dbReference type="InterPro" id="IPR000719">
    <property type="entry name" value="Prot_kinase_dom"/>
</dbReference>
<dbReference type="PANTHER" id="PTHR47976:SF19">
    <property type="entry name" value="RECEPTOR-LIKE SERINE_THREONINE-PROTEIN KINASE"/>
    <property type="match status" value="1"/>
</dbReference>
<dbReference type="PROSITE" id="PS00107">
    <property type="entry name" value="PROTEIN_KINASE_ATP"/>
    <property type="match status" value="1"/>
</dbReference>
<feature type="transmembrane region" description="Helical" evidence="22">
    <location>
        <begin position="448"/>
        <end position="470"/>
    </location>
</feature>
<evidence type="ECO:0000256" key="11">
    <source>
        <dbReference type="ARBA" id="ARBA00022741"/>
    </source>
</evidence>
<dbReference type="Pfam" id="PF07714">
    <property type="entry name" value="PK_Tyr_Ser-Thr"/>
    <property type="match status" value="1"/>
</dbReference>
<reference evidence="26 27" key="1">
    <citation type="submission" date="2018-04" db="EMBL/GenBank/DDBJ databases">
        <title>WGS assembly of Panicum hallii var. hallii HAL2.</title>
        <authorList>
            <person name="Lovell J."/>
            <person name="Jenkins J."/>
            <person name="Lowry D."/>
            <person name="Mamidi S."/>
            <person name="Sreedasyam A."/>
            <person name="Weng X."/>
            <person name="Barry K."/>
            <person name="Bonette J."/>
            <person name="Campitelli B."/>
            <person name="Daum C."/>
            <person name="Gordon S."/>
            <person name="Gould B."/>
            <person name="Lipzen A."/>
            <person name="MacQueen A."/>
            <person name="Palacio-Mejia J."/>
            <person name="Plott C."/>
            <person name="Shakirov E."/>
            <person name="Shu S."/>
            <person name="Yoshinaga Y."/>
            <person name="Zane M."/>
            <person name="Rokhsar D."/>
            <person name="Grimwood J."/>
            <person name="Schmutz J."/>
            <person name="Juenger T."/>
        </authorList>
    </citation>
    <scope>NUCLEOTIDE SEQUENCE [LARGE SCALE GENOMIC DNA]</scope>
    <source>
        <strain evidence="27">cv. HAL2</strain>
    </source>
</reference>
<proteinExistence type="predicted"/>
<protein>
    <recommendedName>
        <fullName evidence="2">non-specific serine/threonine protein kinase</fullName>
        <ecNumber evidence="2">2.7.11.1</ecNumber>
    </recommendedName>
</protein>
<evidence type="ECO:0000259" key="24">
    <source>
        <dbReference type="PROSITE" id="PS50927"/>
    </source>
</evidence>
<evidence type="ECO:0000259" key="23">
    <source>
        <dbReference type="PROSITE" id="PS50011"/>
    </source>
</evidence>
<dbReference type="PANTHER" id="PTHR47976">
    <property type="entry name" value="G-TYPE LECTIN S-RECEPTOR-LIKE SERINE/THREONINE-PROTEIN KINASE SD2-5"/>
    <property type="match status" value="1"/>
</dbReference>
<dbReference type="SUPFAM" id="SSF56112">
    <property type="entry name" value="Protein kinase-like (PK-like)"/>
    <property type="match status" value="1"/>
</dbReference>
<organism evidence="26 27">
    <name type="scientific">Panicum hallii var. hallii</name>
    <dbReference type="NCBI Taxonomy" id="1504633"/>
    <lineage>
        <taxon>Eukaryota</taxon>
        <taxon>Viridiplantae</taxon>
        <taxon>Streptophyta</taxon>
        <taxon>Embryophyta</taxon>
        <taxon>Tracheophyta</taxon>
        <taxon>Spermatophyta</taxon>
        <taxon>Magnoliopsida</taxon>
        <taxon>Liliopsida</taxon>
        <taxon>Poales</taxon>
        <taxon>Poaceae</taxon>
        <taxon>PACMAD clade</taxon>
        <taxon>Panicoideae</taxon>
        <taxon>Panicodae</taxon>
        <taxon>Paniceae</taxon>
        <taxon>Panicinae</taxon>
        <taxon>Panicum</taxon>
        <taxon>Panicum sect. Panicum</taxon>
    </lineage>
</organism>
<dbReference type="GO" id="GO:0048544">
    <property type="term" value="P:recognition of pollen"/>
    <property type="evidence" value="ECO:0007669"/>
    <property type="project" value="InterPro"/>
</dbReference>
<keyword evidence="4" id="KW-0723">Serine/threonine-protein kinase</keyword>
<evidence type="ECO:0000256" key="22">
    <source>
        <dbReference type="SAM" id="Phobius"/>
    </source>
</evidence>
<keyword evidence="10" id="KW-0430">Lectin</keyword>
<dbReference type="STRING" id="1504633.A0A2T7DT37"/>
<dbReference type="GO" id="GO:0005886">
    <property type="term" value="C:plasma membrane"/>
    <property type="evidence" value="ECO:0007669"/>
    <property type="project" value="UniProtKB-SubCell"/>
</dbReference>
<evidence type="ECO:0000256" key="15">
    <source>
        <dbReference type="ARBA" id="ARBA00023136"/>
    </source>
</evidence>
<dbReference type="InterPro" id="IPR011009">
    <property type="entry name" value="Kinase-like_dom_sf"/>
</dbReference>
<feature type="domain" description="Apple" evidence="25">
    <location>
        <begin position="353"/>
        <end position="435"/>
    </location>
</feature>
<gene>
    <name evidence="26" type="ORF">GQ55_5G532600</name>
</gene>
<dbReference type="SMART" id="SM00219">
    <property type="entry name" value="TyrKc"/>
    <property type="match status" value="1"/>
</dbReference>
<keyword evidence="5" id="KW-0245">EGF-like domain</keyword>
<dbReference type="GO" id="GO:0005524">
    <property type="term" value="F:ATP binding"/>
    <property type="evidence" value="ECO:0007669"/>
    <property type="project" value="UniProtKB-UniRule"/>
</dbReference>
<evidence type="ECO:0000259" key="25">
    <source>
        <dbReference type="PROSITE" id="PS50948"/>
    </source>
</evidence>
<dbReference type="Proteomes" id="UP000244336">
    <property type="component" value="Chromosome 5"/>
</dbReference>
<dbReference type="InterPro" id="IPR003609">
    <property type="entry name" value="Pan_app"/>
</dbReference>
<evidence type="ECO:0000256" key="18">
    <source>
        <dbReference type="ARBA" id="ARBA00023180"/>
    </source>
</evidence>
<dbReference type="InterPro" id="IPR001245">
    <property type="entry name" value="Ser-Thr/Tyr_kinase_cat_dom"/>
</dbReference>
<dbReference type="InterPro" id="IPR001480">
    <property type="entry name" value="Bulb-type_lectin_dom"/>
</dbReference>
<keyword evidence="14 22" id="KW-1133">Transmembrane helix</keyword>
<dbReference type="GO" id="GO:0030246">
    <property type="term" value="F:carbohydrate binding"/>
    <property type="evidence" value="ECO:0007669"/>
    <property type="project" value="UniProtKB-KW"/>
</dbReference>
<name>A0A2T7DT37_9POAL</name>
<evidence type="ECO:0000256" key="21">
    <source>
        <dbReference type="PROSITE-ProRule" id="PRU10141"/>
    </source>
</evidence>
<keyword evidence="6" id="KW-0597">Phosphoprotein</keyword>
<dbReference type="Pfam" id="PF00954">
    <property type="entry name" value="S_locus_glycop"/>
    <property type="match status" value="1"/>
</dbReference>
<feature type="binding site" evidence="21">
    <location>
        <position position="525"/>
    </location>
    <ligand>
        <name>ATP</name>
        <dbReference type="ChEBI" id="CHEBI:30616"/>
    </ligand>
</feature>
<dbReference type="SMART" id="SM00108">
    <property type="entry name" value="B_lectin"/>
    <property type="match status" value="1"/>
</dbReference>
<dbReference type="Gramene" id="PUZ58744">
    <property type="protein sequence ID" value="PUZ58744"/>
    <property type="gene ID" value="GQ55_5G532600"/>
</dbReference>
<evidence type="ECO:0000256" key="13">
    <source>
        <dbReference type="ARBA" id="ARBA00022840"/>
    </source>
</evidence>
<evidence type="ECO:0000256" key="20">
    <source>
        <dbReference type="ARBA" id="ARBA00048679"/>
    </source>
</evidence>
<evidence type="ECO:0000256" key="6">
    <source>
        <dbReference type="ARBA" id="ARBA00022553"/>
    </source>
</evidence>
<dbReference type="Gene3D" id="1.10.510.10">
    <property type="entry name" value="Transferase(Phosphotransferase) domain 1"/>
    <property type="match status" value="1"/>
</dbReference>
<dbReference type="InterPro" id="IPR051343">
    <property type="entry name" value="G-type_lectin_kinases/EP1-like"/>
</dbReference>
<keyword evidence="18" id="KW-0325">Glycoprotein</keyword>
<dbReference type="Gene3D" id="3.30.200.20">
    <property type="entry name" value="Phosphorylase Kinase, domain 1"/>
    <property type="match status" value="1"/>
</dbReference>
<evidence type="ECO:0000313" key="26">
    <source>
        <dbReference type="EMBL" id="PUZ58744.1"/>
    </source>
</evidence>
<evidence type="ECO:0000256" key="8">
    <source>
        <dbReference type="ARBA" id="ARBA00022692"/>
    </source>
</evidence>
<evidence type="ECO:0000256" key="17">
    <source>
        <dbReference type="ARBA" id="ARBA00023170"/>
    </source>
</evidence>
<feature type="domain" description="Bulb-type lectin" evidence="24">
    <location>
        <begin position="54"/>
        <end position="173"/>
    </location>
</feature>
<dbReference type="Pfam" id="PF01453">
    <property type="entry name" value="B_lectin"/>
    <property type="match status" value="1"/>
</dbReference>
<evidence type="ECO:0000256" key="9">
    <source>
        <dbReference type="ARBA" id="ARBA00022729"/>
    </source>
</evidence>
<dbReference type="PROSITE" id="PS50927">
    <property type="entry name" value="BULB_LECTIN"/>
    <property type="match status" value="1"/>
</dbReference>
<keyword evidence="16" id="KW-1015">Disulfide bond</keyword>
<evidence type="ECO:0000256" key="10">
    <source>
        <dbReference type="ARBA" id="ARBA00022734"/>
    </source>
</evidence>
<evidence type="ECO:0000256" key="19">
    <source>
        <dbReference type="ARBA" id="ARBA00047899"/>
    </source>
</evidence>
<comment type="subcellular location">
    <subcellularLocation>
        <location evidence="1">Cell membrane</location>
        <topology evidence="1">Single-pass type I membrane protein</topology>
    </subcellularLocation>
</comment>
<dbReference type="PROSITE" id="PS50011">
    <property type="entry name" value="PROTEIN_KINASE_DOM"/>
    <property type="match status" value="1"/>
</dbReference>
<evidence type="ECO:0000256" key="14">
    <source>
        <dbReference type="ARBA" id="ARBA00022989"/>
    </source>
</evidence>
<dbReference type="InterPro" id="IPR020635">
    <property type="entry name" value="Tyr_kinase_cat_dom"/>
</dbReference>
<dbReference type="GO" id="GO:0051707">
    <property type="term" value="P:response to other organism"/>
    <property type="evidence" value="ECO:0007669"/>
    <property type="project" value="UniProtKB-ARBA"/>
</dbReference>
<comment type="catalytic activity">
    <reaction evidence="19">
        <text>L-threonyl-[protein] + ATP = O-phospho-L-threonyl-[protein] + ADP + H(+)</text>
        <dbReference type="Rhea" id="RHEA:46608"/>
        <dbReference type="Rhea" id="RHEA-COMP:11060"/>
        <dbReference type="Rhea" id="RHEA-COMP:11605"/>
        <dbReference type="ChEBI" id="CHEBI:15378"/>
        <dbReference type="ChEBI" id="CHEBI:30013"/>
        <dbReference type="ChEBI" id="CHEBI:30616"/>
        <dbReference type="ChEBI" id="CHEBI:61977"/>
        <dbReference type="ChEBI" id="CHEBI:456216"/>
        <dbReference type="EC" id="2.7.11.1"/>
    </reaction>
</comment>
<keyword evidence="9" id="KW-0732">Signal</keyword>
<comment type="catalytic activity">
    <reaction evidence="20">
        <text>L-seryl-[protein] + ATP = O-phospho-L-seryl-[protein] + ADP + H(+)</text>
        <dbReference type="Rhea" id="RHEA:17989"/>
        <dbReference type="Rhea" id="RHEA-COMP:9863"/>
        <dbReference type="Rhea" id="RHEA-COMP:11604"/>
        <dbReference type="ChEBI" id="CHEBI:15378"/>
        <dbReference type="ChEBI" id="CHEBI:29999"/>
        <dbReference type="ChEBI" id="CHEBI:30616"/>
        <dbReference type="ChEBI" id="CHEBI:83421"/>
        <dbReference type="ChEBI" id="CHEBI:456216"/>
        <dbReference type="EC" id="2.7.11.1"/>
    </reaction>
</comment>
<evidence type="ECO:0000256" key="16">
    <source>
        <dbReference type="ARBA" id="ARBA00023157"/>
    </source>
</evidence>
<keyword evidence="3" id="KW-1003">Cell membrane</keyword>
<dbReference type="InterPro" id="IPR017441">
    <property type="entry name" value="Protein_kinase_ATP_BS"/>
</dbReference>
<dbReference type="InterPro" id="IPR036426">
    <property type="entry name" value="Bulb-type_lectin_dom_sf"/>
</dbReference>
<dbReference type="OrthoDB" id="10321051at2759"/>
<evidence type="ECO:0000256" key="12">
    <source>
        <dbReference type="ARBA" id="ARBA00022777"/>
    </source>
</evidence>